<feature type="coiled-coil region" evidence="1">
    <location>
        <begin position="189"/>
        <end position="351"/>
    </location>
</feature>
<evidence type="ECO:0000313" key="2">
    <source>
        <dbReference type="EMBL" id="CAI2387910.1"/>
    </source>
</evidence>
<feature type="coiled-coil region" evidence="1">
    <location>
        <begin position="388"/>
        <end position="464"/>
    </location>
</feature>
<sequence>MSTLVNEFLPKFQKELSQMQLKEEKDQQKMKEMQKELEIMKKSKEDFEFKYLESTRTIEKLTKDGQTQKIKMEECICRLEEKNKALCQKETEFNRLIKEKENDACSDRDKNAKLMSQKRDLDQDLQKIRLENQDYKNKISEYQEKNKIISKENENLKSKISQDNIDYHDALRKLCDYESNSSGTERRDYSQFFNKIEDMKSKIKDLEDSKNKLVKLYERSIINNSELKNNNNELSKKIQESSTKREEETERIICELEEKSISCTIEETTRLRDKTSDLEKKIKNLEIDKQLLKQELENAEVKSKDIQESLNLKISELYEKINETDKIDIILRKTTRQLEQSENNYNILKTKYTEDTKNMEMEITNMTEKQQNMTKSMEENKKTCSEKVNSLKLSLEETKKSLIKLNEENTTLKTDAKELQQKDEKLTKLILNLKIELELKDARLNRMEKDLSDLNKININLKAKVYKYRYPQGHSSKTSCTTLATLQKISSTDSPKKFPFKREDLSCMSNPELGKLGLSEDTDQLMNSNATVRPDGEGILEKQFYTTRRSTDSSSM</sequence>
<protein>
    <submittedName>
        <fullName evidence="2">Uncharacterized protein</fullName>
    </submittedName>
</protein>
<accession>A0AAD1YBX7</accession>
<dbReference type="AlphaFoldDB" id="A0AAD1YBX7"/>
<feature type="coiled-coil region" evidence="1">
    <location>
        <begin position="16"/>
        <end position="50"/>
    </location>
</feature>
<proteinExistence type="predicted"/>
<comment type="caution">
    <text evidence="2">The sequence shown here is derived from an EMBL/GenBank/DDBJ whole genome shotgun (WGS) entry which is preliminary data.</text>
</comment>
<keyword evidence="3" id="KW-1185">Reference proteome</keyword>
<dbReference type="Proteomes" id="UP001295684">
    <property type="component" value="Unassembled WGS sequence"/>
</dbReference>
<keyword evidence="1" id="KW-0175">Coiled coil</keyword>
<evidence type="ECO:0000313" key="3">
    <source>
        <dbReference type="Proteomes" id="UP001295684"/>
    </source>
</evidence>
<feature type="coiled-coil region" evidence="1">
    <location>
        <begin position="111"/>
        <end position="159"/>
    </location>
</feature>
<dbReference type="EMBL" id="CAMPGE010030391">
    <property type="protein sequence ID" value="CAI2387910.1"/>
    <property type="molecule type" value="Genomic_DNA"/>
</dbReference>
<reference evidence="2" key="1">
    <citation type="submission" date="2023-07" db="EMBL/GenBank/DDBJ databases">
        <authorList>
            <consortium name="AG Swart"/>
            <person name="Singh M."/>
            <person name="Singh A."/>
            <person name="Seah K."/>
            <person name="Emmerich C."/>
        </authorList>
    </citation>
    <scope>NUCLEOTIDE SEQUENCE</scope>
    <source>
        <strain evidence="2">DP1</strain>
    </source>
</reference>
<gene>
    <name evidence="2" type="ORF">ECRASSUSDP1_LOCUS29544</name>
</gene>
<organism evidence="2 3">
    <name type="scientific">Euplotes crassus</name>
    <dbReference type="NCBI Taxonomy" id="5936"/>
    <lineage>
        <taxon>Eukaryota</taxon>
        <taxon>Sar</taxon>
        <taxon>Alveolata</taxon>
        <taxon>Ciliophora</taxon>
        <taxon>Intramacronucleata</taxon>
        <taxon>Spirotrichea</taxon>
        <taxon>Hypotrichia</taxon>
        <taxon>Euplotida</taxon>
        <taxon>Euplotidae</taxon>
        <taxon>Moneuplotes</taxon>
    </lineage>
</organism>
<evidence type="ECO:0000256" key="1">
    <source>
        <dbReference type="SAM" id="Coils"/>
    </source>
</evidence>
<name>A0AAD1YBX7_EUPCR</name>